<sequence>MAATLASLFAAAALLAAPSASASDKRRLSGEEKLDKMLEGRVAGAPRSCITAHPVRSVKIIDGTALVYKSGSTLYVNVPLHPQSLDDRDVLVTQRFGSSLCRMDYVTTIDRVGGAYTGNIFLGDFVPYTRQR</sequence>
<feature type="signal peptide" evidence="1">
    <location>
        <begin position="1"/>
        <end position="22"/>
    </location>
</feature>
<reference evidence="2 3" key="1">
    <citation type="submission" date="2019-12" db="EMBL/GenBank/DDBJ databases">
        <title>Genomic-based taxomic classification of the family Erythrobacteraceae.</title>
        <authorList>
            <person name="Xu L."/>
        </authorList>
    </citation>
    <scope>NUCLEOTIDE SEQUENCE [LARGE SCALE GENOMIC DNA]</scope>
    <source>
        <strain evidence="2 3">KCTC 52259</strain>
    </source>
</reference>
<dbReference type="Proteomes" id="UP000473531">
    <property type="component" value="Unassembled WGS sequence"/>
</dbReference>
<name>A0A6L7GHS6_9SPHN</name>
<comment type="caution">
    <text evidence="2">The sequence shown here is derived from an EMBL/GenBank/DDBJ whole genome shotgun (WGS) entry which is preliminary data.</text>
</comment>
<evidence type="ECO:0000313" key="2">
    <source>
        <dbReference type="EMBL" id="MXP15477.1"/>
    </source>
</evidence>
<keyword evidence="1" id="KW-0732">Signal</keyword>
<dbReference type="EMBL" id="WTYU01000002">
    <property type="protein sequence ID" value="MXP15477.1"/>
    <property type="molecule type" value="Genomic_DNA"/>
</dbReference>
<dbReference type="OrthoDB" id="5956991at2"/>
<gene>
    <name evidence="2" type="ORF">GRI44_12015</name>
</gene>
<accession>A0A6L7GHS6</accession>
<evidence type="ECO:0000313" key="3">
    <source>
        <dbReference type="Proteomes" id="UP000473531"/>
    </source>
</evidence>
<feature type="chain" id="PRO_5026809472" evidence="1">
    <location>
        <begin position="23"/>
        <end position="132"/>
    </location>
</feature>
<evidence type="ECO:0000256" key="1">
    <source>
        <dbReference type="SAM" id="SignalP"/>
    </source>
</evidence>
<protein>
    <submittedName>
        <fullName evidence="2">Uncharacterized protein</fullName>
    </submittedName>
</protein>
<organism evidence="2 3">
    <name type="scientific">Allopontixanthobacter confluentis</name>
    <dbReference type="NCBI Taxonomy" id="1849021"/>
    <lineage>
        <taxon>Bacteria</taxon>
        <taxon>Pseudomonadati</taxon>
        <taxon>Pseudomonadota</taxon>
        <taxon>Alphaproteobacteria</taxon>
        <taxon>Sphingomonadales</taxon>
        <taxon>Erythrobacteraceae</taxon>
        <taxon>Allopontixanthobacter</taxon>
    </lineage>
</organism>
<proteinExistence type="predicted"/>
<dbReference type="AlphaFoldDB" id="A0A6L7GHS6"/>
<keyword evidence="3" id="KW-1185">Reference proteome</keyword>